<feature type="signal peptide" evidence="2">
    <location>
        <begin position="1"/>
        <end position="24"/>
    </location>
</feature>
<evidence type="ECO:0000256" key="1">
    <source>
        <dbReference type="SAM" id="MobiDB-lite"/>
    </source>
</evidence>
<keyword evidence="4" id="KW-1185">Reference proteome</keyword>
<name>A0A139A1B4_GONPJ</name>
<reference evidence="3 4" key="1">
    <citation type="journal article" date="2015" name="Genome Biol. Evol.">
        <title>Phylogenomic analyses indicate that early fungi evolved digesting cell walls of algal ancestors of land plants.</title>
        <authorList>
            <person name="Chang Y."/>
            <person name="Wang S."/>
            <person name="Sekimoto S."/>
            <person name="Aerts A.L."/>
            <person name="Choi C."/>
            <person name="Clum A."/>
            <person name="LaButti K.M."/>
            <person name="Lindquist E.A."/>
            <person name="Yee Ngan C."/>
            <person name="Ohm R.A."/>
            <person name="Salamov A.A."/>
            <person name="Grigoriev I.V."/>
            <person name="Spatafora J.W."/>
            <person name="Berbee M.L."/>
        </authorList>
    </citation>
    <scope>NUCLEOTIDE SEQUENCE [LARGE SCALE GENOMIC DNA]</scope>
    <source>
        <strain evidence="3 4">JEL478</strain>
    </source>
</reference>
<gene>
    <name evidence="3" type="ORF">M427DRAFT_61944</name>
</gene>
<protein>
    <submittedName>
        <fullName evidence="3">Uncharacterized protein</fullName>
    </submittedName>
</protein>
<sequence>MARGTLWRMMALAALLSLASITLASPIDRTALSRRKVSFPSRSLHPRYVTCRQFKEKKSHTTLCGDITYWTTAKNVTDADNQLLTAIADLVGDNTWPETDRDCYAAVQKLFCMYYYRKCNQESKKLQQVCPSVRTNATNYCNRPGIDLNFDDVDKALGGSSMYWNANCWNGQDIQNDDDLVPVLPGSTLQAEHDLDEDLYFEEMLDEAEEAISEQIGELEDEYNSIEGQLTEVGDDIENKVEDLLGGGMGGGMTPAPSSSPSPTPAPAPAPAPAPSSIPPLSPVPAPETITDPAMDDTDNEPPEKCTVLDFAPKLASGTCPQEITYNLIPGHTCIDEDNIQFRTDVQECPCELETQMTLMTPCHSGSQTKISFYDPVGPVGSTMGEIGVPAMKECDRRYNLIPLQQESDQCTMKGAEMNGTGGWAYVSFLGGALLSLASQQTAVTTTMTNWDSVFSSKFTKFDGSVVTSGDMNLWMPEDGKLKVEGNDPGGVATLDITIRTPAETPGMDDPMVLFAFEALADLPLAGLRLYVNNLQRMPVVNNLDQTVAYAVTLPKGADSLVRWEFTWASETGMRKRQPIGGYQYAALSLLAVRGASILDRNGKVPAGLEAPAMPVTTASTSGVGVVSTPDSASSRNGAPDTAYLIVGVVGLTVVLGAAVLMVRRAGRRPEYQQLANPDAENEINEYLAEDGANEALGEPDNLELRRLDYFANEEQNDEIEVGETGRFLNGGSAAH</sequence>
<feature type="compositionally biased region" description="Pro residues" evidence="1">
    <location>
        <begin position="258"/>
        <end position="286"/>
    </location>
</feature>
<dbReference type="AlphaFoldDB" id="A0A139A1B4"/>
<keyword evidence="2" id="KW-0732">Signal</keyword>
<dbReference type="OrthoDB" id="10559720at2759"/>
<dbReference type="Proteomes" id="UP000070544">
    <property type="component" value="Unassembled WGS sequence"/>
</dbReference>
<evidence type="ECO:0000256" key="2">
    <source>
        <dbReference type="SAM" id="SignalP"/>
    </source>
</evidence>
<feature type="chain" id="PRO_5007295846" evidence="2">
    <location>
        <begin position="25"/>
        <end position="736"/>
    </location>
</feature>
<dbReference type="EMBL" id="KQ965820">
    <property type="protein sequence ID" value="KXS10580.1"/>
    <property type="molecule type" value="Genomic_DNA"/>
</dbReference>
<proteinExistence type="predicted"/>
<dbReference type="Gene3D" id="1.10.2000.10">
    <property type="entry name" value="Frizzled cysteine-rich domain"/>
    <property type="match status" value="1"/>
</dbReference>
<dbReference type="InterPro" id="IPR036790">
    <property type="entry name" value="Frizzled_dom_sf"/>
</dbReference>
<feature type="region of interest" description="Disordered" evidence="1">
    <location>
        <begin position="241"/>
        <end position="306"/>
    </location>
</feature>
<organism evidence="3 4">
    <name type="scientific">Gonapodya prolifera (strain JEL478)</name>
    <name type="common">Monoblepharis prolifera</name>
    <dbReference type="NCBI Taxonomy" id="1344416"/>
    <lineage>
        <taxon>Eukaryota</taxon>
        <taxon>Fungi</taxon>
        <taxon>Fungi incertae sedis</taxon>
        <taxon>Chytridiomycota</taxon>
        <taxon>Chytridiomycota incertae sedis</taxon>
        <taxon>Monoblepharidomycetes</taxon>
        <taxon>Monoblepharidales</taxon>
        <taxon>Gonapodyaceae</taxon>
        <taxon>Gonapodya</taxon>
    </lineage>
</organism>
<evidence type="ECO:0000313" key="3">
    <source>
        <dbReference type="EMBL" id="KXS10580.1"/>
    </source>
</evidence>
<accession>A0A139A1B4</accession>
<evidence type="ECO:0000313" key="4">
    <source>
        <dbReference type="Proteomes" id="UP000070544"/>
    </source>
</evidence>